<dbReference type="PANTHER" id="PTHR43300">
    <property type="entry name" value="ACETYLTRANSFERASE"/>
    <property type="match status" value="1"/>
</dbReference>
<dbReference type="InterPro" id="IPR011004">
    <property type="entry name" value="Trimer_LpxA-like_sf"/>
</dbReference>
<dbReference type="NCBIfam" id="TIGR03570">
    <property type="entry name" value="NeuD_NnaD"/>
    <property type="match status" value="1"/>
</dbReference>
<dbReference type="Gene3D" id="2.160.10.10">
    <property type="entry name" value="Hexapeptide repeat proteins"/>
    <property type="match status" value="1"/>
</dbReference>
<feature type="domain" description="PglD N-terminal" evidence="4">
    <location>
        <begin position="4"/>
        <end position="75"/>
    </location>
</feature>
<feature type="binding site" evidence="3">
    <location>
        <position position="153"/>
    </location>
    <ligand>
        <name>acetyl-CoA</name>
        <dbReference type="ChEBI" id="CHEBI:57288"/>
    </ligand>
</feature>
<feature type="site" description="Increases basicity of active site His" evidence="2">
    <location>
        <position position="145"/>
    </location>
</feature>
<dbReference type="CDD" id="cd03360">
    <property type="entry name" value="LbH_AT_putative"/>
    <property type="match status" value="1"/>
</dbReference>
<protein>
    <recommendedName>
        <fullName evidence="4">PglD N-terminal domain-containing protein</fullName>
    </recommendedName>
</protein>
<proteinExistence type="inferred from homology"/>
<feature type="active site" description="Proton acceptor" evidence="2">
    <location>
        <position position="144"/>
    </location>
</feature>
<dbReference type="OrthoDB" id="9815592at2"/>
<dbReference type="Gene3D" id="3.40.50.20">
    <property type="match status" value="1"/>
</dbReference>
<dbReference type="Proteomes" id="UP000436483">
    <property type="component" value="Unassembled WGS sequence"/>
</dbReference>
<name>A0A7X3SQ57_9HYPH</name>
<dbReference type="RefSeq" id="WP_160885487.1">
    <property type="nucleotide sequence ID" value="NZ_WURB01000011.1"/>
</dbReference>
<comment type="similarity">
    <text evidence="1">Belongs to the transferase hexapeptide repeat family.</text>
</comment>
<dbReference type="InterPro" id="IPR020019">
    <property type="entry name" value="AcTrfase_PglD-like"/>
</dbReference>
<dbReference type="InterPro" id="IPR050179">
    <property type="entry name" value="Trans_hexapeptide_repeat"/>
</dbReference>
<reference evidence="5 6" key="2">
    <citation type="submission" date="2020-01" db="EMBL/GenBank/DDBJ databases">
        <title>Microvirga sp. nov., an arsenate reduction bacterium isolated from Tibet hotspring sediments.</title>
        <authorList>
            <person name="Xian W.-D."/>
            <person name="Li W.-J."/>
        </authorList>
    </citation>
    <scope>NUCLEOTIDE SEQUENCE [LARGE SCALE GENOMIC DNA]</scope>
    <source>
        <strain evidence="5 6">KCTC 23863</strain>
    </source>
</reference>
<dbReference type="PANTHER" id="PTHR43300:SF7">
    <property type="entry name" value="UDP-N-ACETYLBACILLOSAMINE N-ACETYLTRANSFERASE"/>
    <property type="match status" value="1"/>
</dbReference>
<organism evidence="5 6">
    <name type="scientific">Microvirga makkahensis</name>
    <dbReference type="NCBI Taxonomy" id="1128670"/>
    <lineage>
        <taxon>Bacteria</taxon>
        <taxon>Pseudomonadati</taxon>
        <taxon>Pseudomonadota</taxon>
        <taxon>Alphaproteobacteria</taxon>
        <taxon>Hyphomicrobiales</taxon>
        <taxon>Methylobacteriaceae</taxon>
        <taxon>Microvirga</taxon>
    </lineage>
</organism>
<dbReference type="InterPro" id="IPR041561">
    <property type="entry name" value="PglD_N"/>
</dbReference>
<comment type="caution">
    <text evidence="5">The sequence shown here is derived from an EMBL/GenBank/DDBJ whole genome shotgun (WGS) entry which is preliminary data.</text>
</comment>
<dbReference type="AlphaFoldDB" id="A0A7X3SQ57"/>
<dbReference type="SUPFAM" id="SSF51161">
    <property type="entry name" value="Trimeric LpxA-like enzymes"/>
    <property type="match status" value="1"/>
</dbReference>
<gene>
    <name evidence="5" type="ORF">GR328_15825</name>
</gene>
<evidence type="ECO:0000313" key="5">
    <source>
        <dbReference type="EMBL" id="MXQ12903.1"/>
    </source>
</evidence>
<accession>A0A7X3SQ57</accession>
<keyword evidence="6" id="KW-1185">Reference proteome</keyword>
<dbReference type="Pfam" id="PF17836">
    <property type="entry name" value="PglD_N"/>
    <property type="match status" value="1"/>
</dbReference>
<evidence type="ECO:0000256" key="1">
    <source>
        <dbReference type="ARBA" id="ARBA00007274"/>
    </source>
</evidence>
<evidence type="ECO:0000313" key="6">
    <source>
        <dbReference type="Proteomes" id="UP000436483"/>
    </source>
</evidence>
<evidence type="ECO:0000256" key="3">
    <source>
        <dbReference type="PIRSR" id="PIRSR620019-2"/>
    </source>
</evidence>
<sequence length="216" mass="21593">MKRVVCFGAGGHAKVVLDALALAFPAEEVEVAGLVAPSASTGPSLGYPHLGSDAALATIVAQRQLTHFIVGIGSVRGGGTLRPKLFELALDAGLTPLTVIHPSATVARSASIGLGSVILAGAVVQPGVQLDSNVIVNTRASIDHDSRVGKHTHIAPGVTCSGNVSIGENSHIGTAATIIEGIAIGHAATIGAGAVVVRNCPDNATVYGVPAREKDA</sequence>
<reference evidence="5 6" key="1">
    <citation type="submission" date="2019-12" db="EMBL/GenBank/DDBJ databases">
        <authorList>
            <person name="Yuan C.-G."/>
        </authorList>
    </citation>
    <scope>NUCLEOTIDE SEQUENCE [LARGE SCALE GENOMIC DNA]</scope>
    <source>
        <strain evidence="5 6">KCTC 23863</strain>
    </source>
</reference>
<dbReference type="EMBL" id="WURB01000011">
    <property type="protein sequence ID" value="MXQ12903.1"/>
    <property type="molecule type" value="Genomic_DNA"/>
</dbReference>
<evidence type="ECO:0000256" key="2">
    <source>
        <dbReference type="PIRSR" id="PIRSR620019-1"/>
    </source>
</evidence>
<feature type="binding site" evidence="3">
    <location>
        <position position="73"/>
    </location>
    <ligand>
        <name>substrate</name>
    </ligand>
</feature>
<evidence type="ECO:0000259" key="4">
    <source>
        <dbReference type="Pfam" id="PF17836"/>
    </source>
</evidence>